<protein>
    <submittedName>
        <fullName evidence="1">Uncharacterized protein</fullName>
    </submittedName>
</protein>
<dbReference type="Proteomes" id="UP000607645">
    <property type="component" value="Unassembled WGS sequence"/>
</dbReference>
<keyword evidence="2" id="KW-1185">Reference proteome</keyword>
<organism evidence="1 2">
    <name type="scientific">Lawsonibacter faecis</name>
    <dbReference type="NCBI Taxonomy" id="2763052"/>
    <lineage>
        <taxon>Bacteria</taxon>
        <taxon>Bacillati</taxon>
        <taxon>Bacillota</taxon>
        <taxon>Clostridia</taxon>
        <taxon>Eubacteriales</taxon>
        <taxon>Oscillospiraceae</taxon>
        <taxon>Lawsonibacter</taxon>
    </lineage>
</organism>
<accession>A0A8J6JLH6</accession>
<dbReference type="EMBL" id="JACOPQ010000005">
    <property type="protein sequence ID" value="MBC5737024.1"/>
    <property type="molecule type" value="Genomic_DNA"/>
</dbReference>
<sequence length="78" mass="8530">MTQFRFVSFEQNLVTDELGPYRTFGIRALRSSRGGWVEAGSVSDVACGGDFVADLADCCTRLQLDACHLRDVVLDAIS</sequence>
<dbReference type="AlphaFoldDB" id="A0A8J6JLH6"/>
<gene>
    <name evidence="1" type="ORF">H8S62_08345</name>
</gene>
<comment type="caution">
    <text evidence="1">The sequence shown here is derived from an EMBL/GenBank/DDBJ whole genome shotgun (WGS) entry which is preliminary data.</text>
</comment>
<reference evidence="1" key="1">
    <citation type="submission" date="2020-08" db="EMBL/GenBank/DDBJ databases">
        <title>Genome public.</title>
        <authorList>
            <person name="Liu C."/>
            <person name="Sun Q."/>
        </authorList>
    </citation>
    <scope>NUCLEOTIDE SEQUENCE</scope>
    <source>
        <strain evidence="1">NSJ-52</strain>
    </source>
</reference>
<dbReference type="RefSeq" id="WP_155147507.1">
    <property type="nucleotide sequence ID" value="NZ_JACOPQ010000005.1"/>
</dbReference>
<evidence type="ECO:0000313" key="2">
    <source>
        <dbReference type="Proteomes" id="UP000607645"/>
    </source>
</evidence>
<name>A0A8J6JLH6_9FIRM</name>
<proteinExistence type="predicted"/>
<evidence type="ECO:0000313" key="1">
    <source>
        <dbReference type="EMBL" id="MBC5737024.1"/>
    </source>
</evidence>